<dbReference type="AlphaFoldDB" id="A0A3B0ZNP4"/>
<reference evidence="2" key="1">
    <citation type="submission" date="2018-06" db="EMBL/GenBank/DDBJ databases">
        <authorList>
            <person name="Zhirakovskaya E."/>
        </authorList>
    </citation>
    <scope>NUCLEOTIDE SEQUENCE</scope>
</reference>
<dbReference type="EMBL" id="UOFQ01000113">
    <property type="protein sequence ID" value="VAW88957.1"/>
    <property type="molecule type" value="Genomic_DNA"/>
</dbReference>
<gene>
    <name evidence="2" type="ORF">MNBD_GAMMA17-1962</name>
</gene>
<evidence type="ECO:0000256" key="1">
    <source>
        <dbReference type="SAM" id="Phobius"/>
    </source>
</evidence>
<accession>A0A3B0ZNP4</accession>
<feature type="transmembrane region" description="Helical" evidence="1">
    <location>
        <begin position="6"/>
        <end position="24"/>
    </location>
</feature>
<protein>
    <submittedName>
        <fullName evidence="2">Uncharacterized protein</fullName>
    </submittedName>
</protein>
<keyword evidence="1" id="KW-0812">Transmembrane</keyword>
<evidence type="ECO:0000313" key="2">
    <source>
        <dbReference type="EMBL" id="VAW88957.1"/>
    </source>
</evidence>
<keyword evidence="1" id="KW-0472">Membrane</keyword>
<proteinExistence type="predicted"/>
<name>A0A3B0ZNP4_9ZZZZ</name>
<keyword evidence="1" id="KW-1133">Transmembrane helix</keyword>
<organism evidence="2">
    <name type="scientific">hydrothermal vent metagenome</name>
    <dbReference type="NCBI Taxonomy" id="652676"/>
    <lineage>
        <taxon>unclassified sequences</taxon>
        <taxon>metagenomes</taxon>
        <taxon>ecological metagenomes</taxon>
    </lineage>
</organism>
<sequence length="80" mass="8992">MLYSGFLWIPAYAGMTVVLLYFIANDNGKLKPVFEALGGEFDMGCSGVLKMIWQLMGNDEQTDNLKRLGYERGYARMALS</sequence>